<feature type="region of interest" description="Disordered" evidence="1">
    <location>
        <begin position="62"/>
        <end position="85"/>
    </location>
</feature>
<dbReference type="EMBL" id="LNIX01000003">
    <property type="protein sequence ID" value="OXA58828.1"/>
    <property type="molecule type" value="Genomic_DNA"/>
</dbReference>
<gene>
    <name evidence="2" type="ORF">Fcan01_08565</name>
</gene>
<keyword evidence="3" id="KW-1185">Reference proteome</keyword>
<sequence length="131" mass="14678">MNVGAVIERMFQSSREEFSHHGVRSLHGPTVAEYVEEELADHDESNEVDEPGITLPSPLLVQSHSHSACPTTHPTVYTPPPTSEAQDVAQIYPKETRSCNDDDPNIEERAQLVHSTYKRNNPMNSNSRLDQ</sequence>
<dbReference type="AlphaFoldDB" id="A0A226ENN9"/>
<reference evidence="2 3" key="1">
    <citation type="submission" date="2015-12" db="EMBL/GenBank/DDBJ databases">
        <title>The genome of Folsomia candida.</title>
        <authorList>
            <person name="Faddeeva A."/>
            <person name="Derks M.F."/>
            <person name="Anvar Y."/>
            <person name="Smit S."/>
            <person name="Van Straalen N."/>
            <person name="Roelofs D."/>
        </authorList>
    </citation>
    <scope>NUCLEOTIDE SEQUENCE [LARGE SCALE GENOMIC DNA]</scope>
    <source>
        <strain evidence="2 3">VU population</strain>
        <tissue evidence="2">Whole body</tissue>
    </source>
</reference>
<evidence type="ECO:0000256" key="1">
    <source>
        <dbReference type="SAM" id="MobiDB-lite"/>
    </source>
</evidence>
<evidence type="ECO:0000313" key="3">
    <source>
        <dbReference type="Proteomes" id="UP000198287"/>
    </source>
</evidence>
<accession>A0A226ENN9</accession>
<comment type="caution">
    <text evidence="2">The sequence shown here is derived from an EMBL/GenBank/DDBJ whole genome shotgun (WGS) entry which is preliminary data.</text>
</comment>
<dbReference type="Proteomes" id="UP000198287">
    <property type="component" value="Unassembled WGS sequence"/>
</dbReference>
<protein>
    <submittedName>
        <fullName evidence="2">Uncharacterized protein</fullName>
    </submittedName>
</protein>
<name>A0A226ENN9_FOLCA</name>
<organism evidence="2 3">
    <name type="scientific">Folsomia candida</name>
    <name type="common">Springtail</name>
    <dbReference type="NCBI Taxonomy" id="158441"/>
    <lineage>
        <taxon>Eukaryota</taxon>
        <taxon>Metazoa</taxon>
        <taxon>Ecdysozoa</taxon>
        <taxon>Arthropoda</taxon>
        <taxon>Hexapoda</taxon>
        <taxon>Collembola</taxon>
        <taxon>Entomobryomorpha</taxon>
        <taxon>Isotomoidea</taxon>
        <taxon>Isotomidae</taxon>
        <taxon>Proisotominae</taxon>
        <taxon>Folsomia</taxon>
    </lineage>
</organism>
<proteinExistence type="predicted"/>
<evidence type="ECO:0000313" key="2">
    <source>
        <dbReference type="EMBL" id="OXA58828.1"/>
    </source>
</evidence>